<dbReference type="AlphaFoldDB" id="A0A9D1RDJ7"/>
<reference evidence="1" key="1">
    <citation type="journal article" date="2021" name="PeerJ">
        <title>Extensive microbial diversity within the chicken gut microbiome revealed by metagenomics and culture.</title>
        <authorList>
            <person name="Gilroy R."/>
            <person name="Ravi A."/>
            <person name="Getino M."/>
            <person name="Pursley I."/>
            <person name="Horton D.L."/>
            <person name="Alikhan N.F."/>
            <person name="Baker D."/>
            <person name="Gharbi K."/>
            <person name="Hall N."/>
            <person name="Watson M."/>
            <person name="Adriaenssens E.M."/>
            <person name="Foster-Nyarko E."/>
            <person name="Jarju S."/>
            <person name="Secka A."/>
            <person name="Antonio M."/>
            <person name="Oren A."/>
            <person name="Chaudhuri R.R."/>
            <person name="La Ragione R."/>
            <person name="Hildebrand F."/>
            <person name="Pallen M.J."/>
        </authorList>
    </citation>
    <scope>NUCLEOTIDE SEQUENCE</scope>
    <source>
        <strain evidence="1">ChiSxjej1B13-11762</strain>
    </source>
</reference>
<evidence type="ECO:0000313" key="1">
    <source>
        <dbReference type="EMBL" id="HIW84712.1"/>
    </source>
</evidence>
<gene>
    <name evidence="1" type="ORF">H9873_10390</name>
</gene>
<protein>
    <submittedName>
        <fullName evidence="1">Uncharacterized protein</fullName>
    </submittedName>
</protein>
<reference evidence="1" key="2">
    <citation type="submission" date="2021-04" db="EMBL/GenBank/DDBJ databases">
        <authorList>
            <person name="Gilroy R."/>
        </authorList>
    </citation>
    <scope>NUCLEOTIDE SEQUENCE</scope>
    <source>
        <strain evidence="1">ChiSxjej1B13-11762</strain>
    </source>
</reference>
<proteinExistence type="predicted"/>
<name>A0A9D1RDJ7_9FIRM</name>
<dbReference type="Proteomes" id="UP000824263">
    <property type="component" value="Unassembled WGS sequence"/>
</dbReference>
<comment type="caution">
    <text evidence="1">The sequence shown here is derived from an EMBL/GenBank/DDBJ whole genome shotgun (WGS) entry which is preliminary data.</text>
</comment>
<evidence type="ECO:0000313" key="2">
    <source>
        <dbReference type="Proteomes" id="UP000824263"/>
    </source>
</evidence>
<organism evidence="1 2">
    <name type="scientific">Candidatus Dorea gallistercoris</name>
    <dbReference type="NCBI Taxonomy" id="2838542"/>
    <lineage>
        <taxon>Bacteria</taxon>
        <taxon>Bacillati</taxon>
        <taxon>Bacillota</taxon>
        <taxon>Clostridia</taxon>
        <taxon>Lachnospirales</taxon>
        <taxon>Lachnospiraceae</taxon>
        <taxon>Dorea</taxon>
    </lineage>
</organism>
<dbReference type="EMBL" id="DXGF01000184">
    <property type="protein sequence ID" value="HIW84712.1"/>
    <property type="molecule type" value="Genomic_DNA"/>
</dbReference>
<sequence length="69" mass="7216">MRCPKCGNENCQIVAETTSTGKDFSASKGCCGALLLGPIGILCGACGKGKQINSVNYWVCPNCGNKFRV</sequence>
<accession>A0A9D1RDJ7</accession>